<feature type="chain" id="PRO_5032965781" evidence="7">
    <location>
        <begin position="22"/>
        <end position="654"/>
    </location>
</feature>
<organism evidence="8 9">
    <name type="scientific">Polarella glacialis</name>
    <name type="common">Dinoflagellate</name>
    <dbReference type="NCBI Taxonomy" id="89957"/>
    <lineage>
        <taxon>Eukaryota</taxon>
        <taxon>Sar</taxon>
        <taxon>Alveolata</taxon>
        <taxon>Dinophyceae</taxon>
        <taxon>Suessiales</taxon>
        <taxon>Suessiaceae</taxon>
        <taxon>Polarella</taxon>
    </lineage>
</organism>
<dbReference type="GO" id="GO:0006857">
    <property type="term" value="P:oligopeptide transport"/>
    <property type="evidence" value="ECO:0007669"/>
    <property type="project" value="InterPro"/>
</dbReference>
<comment type="subcellular location">
    <subcellularLocation>
        <location evidence="1">Membrane</location>
        <topology evidence="1">Multi-pass membrane protein</topology>
    </subcellularLocation>
</comment>
<evidence type="ECO:0000256" key="6">
    <source>
        <dbReference type="SAM" id="Phobius"/>
    </source>
</evidence>
<feature type="transmembrane region" description="Helical" evidence="6">
    <location>
        <begin position="265"/>
        <end position="287"/>
    </location>
</feature>
<evidence type="ECO:0000256" key="7">
    <source>
        <dbReference type="SAM" id="SignalP"/>
    </source>
</evidence>
<feature type="transmembrane region" description="Helical" evidence="6">
    <location>
        <begin position="43"/>
        <end position="63"/>
    </location>
</feature>
<dbReference type="InterPro" id="IPR018456">
    <property type="entry name" value="PTR2_symporter_CS"/>
</dbReference>
<feature type="transmembrane region" description="Helical" evidence="6">
    <location>
        <begin position="318"/>
        <end position="340"/>
    </location>
</feature>
<dbReference type="EMBL" id="CAJNNV010025861">
    <property type="protein sequence ID" value="CAE8616382.1"/>
    <property type="molecule type" value="Genomic_DNA"/>
</dbReference>
<feature type="transmembrane region" description="Helical" evidence="6">
    <location>
        <begin position="104"/>
        <end position="125"/>
    </location>
</feature>
<evidence type="ECO:0000256" key="3">
    <source>
        <dbReference type="ARBA" id="ARBA00022692"/>
    </source>
</evidence>
<keyword evidence="3 6" id="KW-0812">Transmembrane</keyword>
<dbReference type="OrthoDB" id="8904098at2759"/>
<dbReference type="InterPro" id="IPR036259">
    <property type="entry name" value="MFS_trans_sf"/>
</dbReference>
<dbReference type="InterPro" id="IPR000109">
    <property type="entry name" value="POT_fam"/>
</dbReference>
<dbReference type="GO" id="GO:0022857">
    <property type="term" value="F:transmembrane transporter activity"/>
    <property type="evidence" value="ECO:0007669"/>
    <property type="project" value="InterPro"/>
</dbReference>
<comment type="similarity">
    <text evidence="2">Belongs to the major facilitator superfamily. Proton-dependent oligopeptide transporter (POT/PTR) (TC 2.A.17) family.</text>
</comment>
<evidence type="ECO:0000313" key="9">
    <source>
        <dbReference type="Proteomes" id="UP000654075"/>
    </source>
</evidence>
<dbReference type="Proteomes" id="UP000654075">
    <property type="component" value="Unassembled WGS sequence"/>
</dbReference>
<reference evidence="8" key="1">
    <citation type="submission" date="2021-02" db="EMBL/GenBank/DDBJ databases">
        <authorList>
            <person name="Dougan E. K."/>
            <person name="Rhodes N."/>
            <person name="Thang M."/>
            <person name="Chan C."/>
        </authorList>
    </citation>
    <scope>NUCLEOTIDE SEQUENCE</scope>
</reference>
<dbReference type="Pfam" id="PF00854">
    <property type="entry name" value="PTR2"/>
    <property type="match status" value="1"/>
</dbReference>
<feature type="transmembrane region" description="Helical" evidence="6">
    <location>
        <begin position="183"/>
        <end position="207"/>
    </location>
</feature>
<feature type="transmembrane region" description="Helical" evidence="6">
    <location>
        <begin position="145"/>
        <end position="163"/>
    </location>
</feature>
<protein>
    <submittedName>
        <fullName evidence="8">Uncharacterized protein</fullName>
    </submittedName>
</protein>
<dbReference type="GO" id="GO:0016020">
    <property type="term" value="C:membrane"/>
    <property type="evidence" value="ECO:0007669"/>
    <property type="project" value="UniProtKB-SubCell"/>
</dbReference>
<proteinExistence type="inferred from homology"/>
<keyword evidence="9" id="KW-1185">Reference proteome</keyword>
<name>A0A813G0M3_POLGL</name>
<dbReference type="SUPFAM" id="SSF103473">
    <property type="entry name" value="MFS general substrate transporter"/>
    <property type="match status" value="2"/>
</dbReference>
<dbReference type="PANTHER" id="PTHR11654">
    <property type="entry name" value="OLIGOPEPTIDE TRANSPORTER-RELATED"/>
    <property type="match status" value="1"/>
</dbReference>
<sequence length="654" mass="70480">MQVAGIPISVALILVVELCERFCFYTIQGSQKFLLSQNFGYSNAQSTSITNIFNTACYLTCLLGGALGDRFLGRFLTIGSLSGVYVAGAFALAFATLPQVDSKSIFFAGAFAGVAVGTGGIKPLVCNFGADQIQGDGAREAKERFFSLFYWMINIGAAVGLGVMTTLATSPTSFGVAQGYGYFWSYLIAACAMAGCLSLFLMGSCVYQDKFLTSSVKIFRPVASVMLHSARLSFRGAVCLGGWMLLVPFFVLCFLQAFAEDGSEVAFALAVTAFGLAALQLTCLIWVHCDNSFMVQAEEEDSLDGVSLSDIRLTFQTLPILLVANTVFNFAYTMMIGPFLSESCQMNLRLGDGSAQISGAFFNLADSIAIVLFIPIFEGFVFPGLARLRGRPVTVQEKLVCGFFWAAAGMAAATVVEFCRRSSPVLAPPGWQRHVSKANFPGMNFTAGSGPRGWQRFEGMMGTCTVGGVDYCSNCAPRVPYPFCEGAGCPEPIAEAGIYMSAIHGWWMLVPFSFIGIGEILVMPVLYHYAYSLTPTRTQCIIQAVNLVFQGAYPPALVGVVSTLLAKEQPNNLNRGHIEYFYYIALVIIAFGTPLFFLVSRTCKIQQPQRDDSSGEEAIHSMLLHPSMASSIRTSGGNMAGSLVSRHGRSVAEL</sequence>
<dbReference type="AlphaFoldDB" id="A0A813G0M3"/>
<feature type="transmembrane region" description="Helical" evidence="6">
    <location>
        <begin position="506"/>
        <end position="527"/>
    </location>
</feature>
<dbReference type="Gene3D" id="1.20.1250.20">
    <property type="entry name" value="MFS general substrate transporter like domains"/>
    <property type="match status" value="1"/>
</dbReference>
<feature type="transmembrane region" description="Helical" evidence="6">
    <location>
        <begin position="75"/>
        <end position="98"/>
    </location>
</feature>
<keyword evidence="5 6" id="KW-0472">Membrane</keyword>
<evidence type="ECO:0000256" key="1">
    <source>
        <dbReference type="ARBA" id="ARBA00004141"/>
    </source>
</evidence>
<evidence type="ECO:0000256" key="2">
    <source>
        <dbReference type="ARBA" id="ARBA00005982"/>
    </source>
</evidence>
<feature type="transmembrane region" description="Helical" evidence="6">
    <location>
        <begin position="236"/>
        <end position="259"/>
    </location>
</feature>
<feature type="transmembrane region" description="Helical" evidence="6">
    <location>
        <begin position="360"/>
        <end position="382"/>
    </location>
</feature>
<feature type="transmembrane region" description="Helical" evidence="6">
    <location>
        <begin position="580"/>
        <end position="600"/>
    </location>
</feature>
<comment type="caution">
    <text evidence="8">The sequence shown here is derived from an EMBL/GenBank/DDBJ whole genome shotgun (WGS) entry which is preliminary data.</text>
</comment>
<gene>
    <name evidence="8" type="ORF">PGLA1383_LOCUS34078</name>
</gene>
<evidence type="ECO:0000256" key="5">
    <source>
        <dbReference type="ARBA" id="ARBA00023136"/>
    </source>
</evidence>
<evidence type="ECO:0000256" key="4">
    <source>
        <dbReference type="ARBA" id="ARBA00022989"/>
    </source>
</evidence>
<keyword evidence="7" id="KW-0732">Signal</keyword>
<accession>A0A813G0M3</accession>
<dbReference type="OMA" id="SNLTQMC"/>
<evidence type="ECO:0000313" key="8">
    <source>
        <dbReference type="EMBL" id="CAE8616382.1"/>
    </source>
</evidence>
<dbReference type="PROSITE" id="PS01022">
    <property type="entry name" value="PTR2_1"/>
    <property type="match status" value="1"/>
</dbReference>
<feature type="signal peptide" evidence="7">
    <location>
        <begin position="1"/>
        <end position="21"/>
    </location>
</feature>
<keyword evidence="4 6" id="KW-1133">Transmembrane helix</keyword>